<feature type="transmembrane region" description="Helical" evidence="1">
    <location>
        <begin position="208"/>
        <end position="235"/>
    </location>
</feature>
<keyword evidence="1" id="KW-0472">Membrane</keyword>
<protein>
    <recommendedName>
        <fullName evidence="2">Phosphatidic acid phosphatase type 2/haloperoxidase domain-containing protein</fullName>
    </recommendedName>
</protein>
<proteinExistence type="predicted"/>
<feature type="transmembrane region" description="Helical" evidence="1">
    <location>
        <begin position="178"/>
        <end position="196"/>
    </location>
</feature>
<keyword evidence="1" id="KW-0812">Transmembrane</keyword>
<dbReference type="AlphaFoldDB" id="A0A657PSW4"/>
<feature type="transmembrane region" description="Helical" evidence="1">
    <location>
        <begin position="154"/>
        <end position="171"/>
    </location>
</feature>
<dbReference type="InterPro" id="IPR000326">
    <property type="entry name" value="PAP2/HPO"/>
</dbReference>
<dbReference type="EMBL" id="PQCO01000186">
    <property type="protein sequence ID" value="PUE02117.1"/>
    <property type="molecule type" value="Genomic_DNA"/>
</dbReference>
<feature type="transmembrane region" description="Helical" evidence="1">
    <location>
        <begin position="62"/>
        <end position="80"/>
    </location>
</feature>
<name>A0A657PSW4_9GAMM</name>
<organism evidence="3 4">
    <name type="scientific">Candidatus Sedimenticola endophacoides</name>
    <dbReference type="NCBI Taxonomy" id="2548426"/>
    <lineage>
        <taxon>Bacteria</taxon>
        <taxon>Pseudomonadati</taxon>
        <taxon>Pseudomonadota</taxon>
        <taxon>Gammaproteobacteria</taxon>
        <taxon>Chromatiales</taxon>
        <taxon>Sedimenticolaceae</taxon>
        <taxon>Sedimenticola</taxon>
    </lineage>
</organism>
<keyword evidence="1" id="KW-1133">Transmembrane helix</keyword>
<sequence length="244" mass="27720">MWHPLAFLLCHLLAAVLFSSWLYPPTRVYWDALDQQVFFSLNGMLAWGEPWPLIWAWANNRAMDIVFGVLMILFYLHLIFSGQQRQIMERMIGFALMCCIILISAEGLLEYLQGLLNFSRQSPTLVLEPAYRLSELAPLVKAKDASGNSFPGDHGTVVFIWLAFVWLYAGWGHRWAALLLGLLILLPRLVGGGHWLSDNLVGSGTLVLLYMAWFVATPFAYLVRSIGEAVLGAILPRRWQPTRW</sequence>
<feature type="transmembrane region" description="Helical" evidence="1">
    <location>
        <begin position="92"/>
        <end position="112"/>
    </location>
</feature>
<evidence type="ECO:0000313" key="3">
    <source>
        <dbReference type="EMBL" id="PUE02117.1"/>
    </source>
</evidence>
<evidence type="ECO:0000256" key="1">
    <source>
        <dbReference type="SAM" id="Phobius"/>
    </source>
</evidence>
<reference evidence="3 4" key="1">
    <citation type="submission" date="2018-01" db="EMBL/GenBank/DDBJ databases">
        <title>Novel co-symbiosis in the lucinid bivalve Phacoides pectinatus.</title>
        <authorList>
            <person name="Lim S.J."/>
            <person name="Davis B.G."/>
            <person name="Gill D.E."/>
            <person name="Engel A.S."/>
            <person name="Anderson L.C."/>
            <person name="Campbell B.J."/>
        </authorList>
    </citation>
    <scope>NUCLEOTIDE SEQUENCE [LARGE SCALE GENOMIC DNA]</scope>
    <source>
        <strain evidence="3">N3_P5</strain>
    </source>
</reference>
<dbReference type="InterPro" id="IPR036938">
    <property type="entry name" value="PAP2/HPO_sf"/>
</dbReference>
<evidence type="ECO:0000259" key="2">
    <source>
        <dbReference type="Pfam" id="PF01569"/>
    </source>
</evidence>
<dbReference type="Proteomes" id="UP000250928">
    <property type="component" value="Unassembled WGS sequence"/>
</dbReference>
<feature type="domain" description="Phosphatidic acid phosphatase type 2/haloperoxidase" evidence="2">
    <location>
        <begin position="141"/>
        <end position="214"/>
    </location>
</feature>
<gene>
    <name evidence="3" type="ORF">C3L24_06790</name>
</gene>
<dbReference type="Pfam" id="PF01569">
    <property type="entry name" value="PAP2"/>
    <property type="match status" value="1"/>
</dbReference>
<comment type="caution">
    <text evidence="3">The sequence shown here is derived from an EMBL/GenBank/DDBJ whole genome shotgun (WGS) entry which is preliminary data.</text>
</comment>
<dbReference type="SUPFAM" id="SSF48317">
    <property type="entry name" value="Acid phosphatase/Vanadium-dependent haloperoxidase"/>
    <property type="match status" value="1"/>
</dbReference>
<accession>A0A657PSW4</accession>
<evidence type="ECO:0000313" key="4">
    <source>
        <dbReference type="Proteomes" id="UP000250928"/>
    </source>
</evidence>